<evidence type="ECO:0000313" key="2">
    <source>
        <dbReference type="Proteomes" id="UP000886885"/>
    </source>
</evidence>
<dbReference type="OrthoDB" id="531564at2759"/>
<accession>A0A8X7ZRX2</accession>
<dbReference type="AlphaFoldDB" id="A0A8X7ZRX2"/>
<dbReference type="PANTHER" id="PTHR36987:SF1">
    <property type="entry name" value="NADH DEHYDROGENASE [UBIQUINONE] 1 BETA SUBCOMPLEX SUBUNIT 2"/>
    <property type="match status" value="1"/>
</dbReference>
<reference evidence="1" key="1">
    <citation type="journal article" date="2020" name="bioRxiv">
        <title>Hybrid origin of Populus tomentosa Carr. identified through genome sequencing and phylogenomic analysis.</title>
        <authorList>
            <person name="An X."/>
            <person name="Gao K."/>
            <person name="Chen Z."/>
            <person name="Li J."/>
            <person name="Yang X."/>
            <person name="Yang X."/>
            <person name="Zhou J."/>
            <person name="Guo T."/>
            <person name="Zhao T."/>
            <person name="Huang S."/>
            <person name="Miao D."/>
            <person name="Khan W.U."/>
            <person name="Rao P."/>
            <person name="Ye M."/>
            <person name="Lei B."/>
            <person name="Liao W."/>
            <person name="Wang J."/>
            <person name="Ji L."/>
            <person name="Li Y."/>
            <person name="Guo B."/>
            <person name="Mustafa N.S."/>
            <person name="Li S."/>
            <person name="Yun Q."/>
            <person name="Keller S.R."/>
            <person name="Mao J."/>
            <person name="Zhang R."/>
            <person name="Strauss S.H."/>
        </authorList>
    </citation>
    <scope>NUCLEOTIDE SEQUENCE</scope>
    <source>
        <strain evidence="1">GM15</strain>
        <tissue evidence="1">Leaf</tissue>
    </source>
</reference>
<comment type="caution">
    <text evidence="1">The sequence shown here is derived from an EMBL/GenBank/DDBJ whole genome shotgun (WGS) entry which is preliminary data.</text>
</comment>
<dbReference type="GO" id="GO:0005743">
    <property type="term" value="C:mitochondrial inner membrane"/>
    <property type="evidence" value="ECO:0007669"/>
    <property type="project" value="InterPro"/>
</dbReference>
<name>A0A8X7ZRX2_POPTO</name>
<dbReference type="PANTHER" id="PTHR36987">
    <property type="entry name" value="NADH DEHYDROGENASE [UBIQUINONE] 1 BETA SUBCOMPLEX SUBUNIT 2-LIKE"/>
    <property type="match status" value="1"/>
</dbReference>
<proteinExistence type="predicted"/>
<sequence>MAGGHGEGINYKGLTMHKPKRWHVVTGKGLCAVMWFWVLYRAKQDGPVVLDYAVFFRAGDIRGRAMVTMAMRVDTRHPIEEGRSIANRKCICRRVVGHAVLMSPVSFIVSIKWWRKKIPAYIETLFNMLLGDHGY</sequence>
<dbReference type="EMBL" id="JAAWWB010000010">
    <property type="protein sequence ID" value="KAG6774794.1"/>
    <property type="molecule type" value="Genomic_DNA"/>
</dbReference>
<dbReference type="Proteomes" id="UP000886885">
    <property type="component" value="Chromosome 5D"/>
</dbReference>
<gene>
    <name evidence="1" type="ORF">POTOM_022165</name>
</gene>
<dbReference type="InterPro" id="IPR044980">
    <property type="entry name" value="NDUFB2_plant/fungi"/>
</dbReference>
<evidence type="ECO:0000313" key="1">
    <source>
        <dbReference type="EMBL" id="KAG6774794.1"/>
    </source>
</evidence>
<organism evidence="1 2">
    <name type="scientific">Populus tomentosa</name>
    <name type="common">Chinese white poplar</name>
    <dbReference type="NCBI Taxonomy" id="118781"/>
    <lineage>
        <taxon>Eukaryota</taxon>
        <taxon>Viridiplantae</taxon>
        <taxon>Streptophyta</taxon>
        <taxon>Embryophyta</taxon>
        <taxon>Tracheophyta</taxon>
        <taxon>Spermatophyta</taxon>
        <taxon>Magnoliopsida</taxon>
        <taxon>eudicotyledons</taxon>
        <taxon>Gunneridae</taxon>
        <taxon>Pentapetalae</taxon>
        <taxon>rosids</taxon>
        <taxon>fabids</taxon>
        <taxon>Malpighiales</taxon>
        <taxon>Salicaceae</taxon>
        <taxon>Saliceae</taxon>
        <taxon>Populus</taxon>
    </lineage>
</organism>
<protein>
    <submittedName>
        <fullName evidence="1">Uncharacterized protein</fullName>
    </submittedName>
</protein>
<dbReference type="GO" id="GO:0045271">
    <property type="term" value="C:respiratory chain complex I"/>
    <property type="evidence" value="ECO:0007669"/>
    <property type="project" value="InterPro"/>
</dbReference>
<keyword evidence="2" id="KW-1185">Reference proteome</keyword>